<dbReference type="InterPro" id="IPR001915">
    <property type="entry name" value="Peptidase_M48"/>
</dbReference>
<keyword evidence="6" id="KW-0482">Metalloprotease</keyword>
<dbReference type="OrthoDB" id="9810445at2"/>
<protein>
    <submittedName>
        <fullName evidence="9">Putative Zn-dependent protease</fullName>
    </submittedName>
</protein>
<keyword evidence="2 9" id="KW-0645">Protease</keyword>
<sequence length="504" mass="54373">MEVFWGVNRQAASLPQIAKTAVLFFSLLALAACSTNRATGRQTFTAFMSEAQEMKVGREEHPKIIKAYGGEYGSAALRAYVGALGDRLSKVSELPHMHFTFTILNDSTVNAFALPGGYVYVTRGLLAVASDEAQLAGVLSHEIGHITARHTAQRYSQAQVANIGVTVLDVLGSAAGLPMGVGDVASFGAEAVLKGYSREQEMEADKLGVRYMSRAGYDPNAMISFFRKLEADTKLMARIAGNPQDGAPNIMATHPRTEKRIAQAIALAGVAHGGKGIHHEAAYLKAITGIVFGDDPAQGIVLNRRFMHPELKIAFTLPEGFHADNTPSNLVARNDAGARIVFDMAPRDDVAKAPSLGDYVVRVWGGGLNASSLQRITVNGMAGATAMGRVRTQSGVRDVRLVAIRERPGRVYRFLFLTPPALTGRLATALKRTTYSFARLSADEAARIHPRTIQIRTVRPGDSVQSLARAMAVDNFKEAWFDVLNGVRRDQDLAVGMKVKVIAE</sequence>
<dbReference type="InterPro" id="IPR051156">
    <property type="entry name" value="Mito/Outer_Membr_Metalloprot"/>
</dbReference>
<dbReference type="GO" id="GO:0004222">
    <property type="term" value="F:metalloendopeptidase activity"/>
    <property type="evidence" value="ECO:0007669"/>
    <property type="project" value="InterPro"/>
</dbReference>
<dbReference type="PANTHER" id="PTHR22726">
    <property type="entry name" value="METALLOENDOPEPTIDASE OMA1"/>
    <property type="match status" value="1"/>
</dbReference>
<evidence type="ECO:0000256" key="5">
    <source>
        <dbReference type="ARBA" id="ARBA00022833"/>
    </source>
</evidence>
<dbReference type="RefSeq" id="WP_132938625.1">
    <property type="nucleotide sequence ID" value="NZ_CP119676.1"/>
</dbReference>
<accession>A0A4R3JE06</accession>
<evidence type="ECO:0000256" key="1">
    <source>
        <dbReference type="ARBA" id="ARBA00001947"/>
    </source>
</evidence>
<organism evidence="9 10">
    <name type="scientific">Varunaivibrio sulfuroxidans</name>
    <dbReference type="NCBI Taxonomy" id="1773489"/>
    <lineage>
        <taxon>Bacteria</taxon>
        <taxon>Pseudomonadati</taxon>
        <taxon>Pseudomonadota</taxon>
        <taxon>Alphaproteobacteria</taxon>
        <taxon>Rhodospirillales</taxon>
        <taxon>Magnetovibrionaceae</taxon>
        <taxon>Varunaivibrio</taxon>
    </lineage>
</organism>
<keyword evidence="4" id="KW-0378">Hydrolase</keyword>
<evidence type="ECO:0000256" key="6">
    <source>
        <dbReference type="ARBA" id="ARBA00023049"/>
    </source>
</evidence>
<evidence type="ECO:0000256" key="3">
    <source>
        <dbReference type="ARBA" id="ARBA00022723"/>
    </source>
</evidence>
<dbReference type="Proteomes" id="UP000295304">
    <property type="component" value="Unassembled WGS sequence"/>
</dbReference>
<dbReference type="Pfam" id="PF01435">
    <property type="entry name" value="Peptidase_M48"/>
    <property type="match status" value="1"/>
</dbReference>
<evidence type="ECO:0000313" key="9">
    <source>
        <dbReference type="EMBL" id="TCS63665.1"/>
    </source>
</evidence>
<evidence type="ECO:0000256" key="2">
    <source>
        <dbReference type="ARBA" id="ARBA00022670"/>
    </source>
</evidence>
<dbReference type="EMBL" id="SLZW01000003">
    <property type="protein sequence ID" value="TCS63665.1"/>
    <property type="molecule type" value="Genomic_DNA"/>
</dbReference>
<evidence type="ECO:0000259" key="8">
    <source>
        <dbReference type="Pfam" id="PF01435"/>
    </source>
</evidence>
<keyword evidence="5" id="KW-0862">Zinc</keyword>
<name>A0A4R3JE06_9PROT</name>
<evidence type="ECO:0000256" key="4">
    <source>
        <dbReference type="ARBA" id="ARBA00022801"/>
    </source>
</evidence>
<keyword evidence="10" id="KW-1185">Reference proteome</keyword>
<comment type="cofactor">
    <cofactor evidence="1">
        <name>Zn(2+)</name>
        <dbReference type="ChEBI" id="CHEBI:29105"/>
    </cofactor>
</comment>
<evidence type="ECO:0000313" key="10">
    <source>
        <dbReference type="Proteomes" id="UP000295304"/>
    </source>
</evidence>
<comment type="caution">
    <text evidence="9">The sequence shown here is derived from an EMBL/GenBank/DDBJ whole genome shotgun (WGS) entry which is preliminary data.</text>
</comment>
<gene>
    <name evidence="9" type="ORF">EDD55_103288</name>
</gene>
<reference evidence="9 10" key="1">
    <citation type="submission" date="2019-03" db="EMBL/GenBank/DDBJ databases">
        <title>Genomic Encyclopedia of Type Strains, Phase IV (KMG-IV): sequencing the most valuable type-strain genomes for metagenomic binning, comparative biology and taxonomic classification.</title>
        <authorList>
            <person name="Goeker M."/>
        </authorList>
    </citation>
    <scope>NUCLEOTIDE SEQUENCE [LARGE SCALE GENOMIC DNA]</scope>
    <source>
        <strain evidence="9 10">DSM 101688</strain>
    </source>
</reference>
<dbReference type="GO" id="GO:0051603">
    <property type="term" value="P:proteolysis involved in protein catabolic process"/>
    <property type="evidence" value="ECO:0007669"/>
    <property type="project" value="TreeGrafter"/>
</dbReference>
<dbReference type="PANTHER" id="PTHR22726:SF24">
    <property type="entry name" value="M48 FAMILY METALLOPEPTIDASE"/>
    <property type="match status" value="1"/>
</dbReference>
<keyword evidence="7" id="KW-0732">Signal</keyword>
<dbReference type="CDD" id="cd07333">
    <property type="entry name" value="M48C_bepA_like"/>
    <property type="match status" value="1"/>
</dbReference>
<dbReference type="AlphaFoldDB" id="A0A4R3JE06"/>
<dbReference type="Gene3D" id="3.30.2010.10">
    <property type="entry name" value="Metalloproteases ('zincins'), catalytic domain"/>
    <property type="match status" value="1"/>
</dbReference>
<evidence type="ECO:0000256" key="7">
    <source>
        <dbReference type="SAM" id="SignalP"/>
    </source>
</evidence>
<proteinExistence type="predicted"/>
<feature type="chain" id="PRO_5020536374" evidence="7">
    <location>
        <begin position="32"/>
        <end position="504"/>
    </location>
</feature>
<feature type="signal peptide" evidence="7">
    <location>
        <begin position="1"/>
        <end position="31"/>
    </location>
</feature>
<feature type="domain" description="Peptidase M48" evidence="8">
    <location>
        <begin position="79"/>
        <end position="264"/>
    </location>
</feature>
<keyword evidence="3" id="KW-0479">Metal-binding</keyword>
<dbReference type="GO" id="GO:0016020">
    <property type="term" value="C:membrane"/>
    <property type="evidence" value="ECO:0007669"/>
    <property type="project" value="TreeGrafter"/>
</dbReference>
<dbReference type="GO" id="GO:0046872">
    <property type="term" value="F:metal ion binding"/>
    <property type="evidence" value="ECO:0007669"/>
    <property type="project" value="UniProtKB-KW"/>
</dbReference>